<dbReference type="Proteomes" id="UP000250434">
    <property type="component" value="Chromosome"/>
</dbReference>
<proteinExistence type="predicted"/>
<gene>
    <name evidence="1" type="ORF">A4R43_01195</name>
</gene>
<sequence length="63" mass="6904">MLEIEESRSSRRTLELLTGDYFDQVFDLVRHQPASVLNGLVGDMVDHFGLSAAPPGGTRASSR</sequence>
<protein>
    <submittedName>
        <fullName evidence="1">Uncharacterized protein</fullName>
    </submittedName>
</protein>
<keyword evidence="2" id="KW-1185">Reference proteome</keyword>
<evidence type="ECO:0000313" key="2">
    <source>
        <dbReference type="Proteomes" id="UP000250434"/>
    </source>
</evidence>
<organism evidence="1 2">
    <name type="scientific">Amycolatopsis albispora</name>
    <dbReference type="NCBI Taxonomy" id="1804986"/>
    <lineage>
        <taxon>Bacteria</taxon>
        <taxon>Bacillati</taxon>
        <taxon>Actinomycetota</taxon>
        <taxon>Actinomycetes</taxon>
        <taxon>Pseudonocardiales</taxon>
        <taxon>Pseudonocardiaceae</taxon>
        <taxon>Amycolatopsis</taxon>
    </lineage>
</organism>
<evidence type="ECO:0000313" key="1">
    <source>
        <dbReference type="EMBL" id="AXB41302.1"/>
    </source>
</evidence>
<name>A0A344KZS8_9PSEU</name>
<dbReference type="EMBL" id="CP015163">
    <property type="protein sequence ID" value="AXB41302.1"/>
    <property type="molecule type" value="Genomic_DNA"/>
</dbReference>
<dbReference type="OrthoDB" id="3632991at2"/>
<accession>A0A344KZS8</accession>
<dbReference type="KEGG" id="aab:A4R43_01195"/>
<dbReference type="AlphaFoldDB" id="A0A344KZS8"/>
<dbReference type="RefSeq" id="WP_113690575.1">
    <property type="nucleotide sequence ID" value="NZ_CP015163.1"/>
</dbReference>
<reference evidence="1 2" key="1">
    <citation type="submission" date="2016-04" db="EMBL/GenBank/DDBJ databases">
        <title>Complete genome sequence and analysis of deep-sea sediment isolate, Amycolatopsis sp. WP1.</title>
        <authorList>
            <person name="Wang H."/>
            <person name="Chen S."/>
            <person name="Wu Q."/>
        </authorList>
    </citation>
    <scope>NUCLEOTIDE SEQUENCE [LARGE SCALE GENOMIC DNA]</scope>
    <source>
        <strain evidence="1 2">WP1</strain>
    </source>
</reference>